<dbReference type="GO" id="GO:0022625">
    <property type="term" value="C:cytosolic large ribosomal subunit"/>
    <property type="evidence" value="ECO:0000318"/>
    <property type="project" value="GO_Central"/>
</dbReference>
<dbReference type="OMA" id="CTHNEAL"/>
<name>A0A8U0WQ36_TRIV3</name>
<evidence type="ECO:0000313" key="5">
    <source>
        <dbReference type="Proteomes" id="UP000001542"/>
    </source>
</evidence>
<evidence type="ECO:0000256" key="3">
    <source>
        <dbReference type="ARBA" id="ARBA00023274"/>
    </source>
</evidence>
<protein>
    <submittedName>
        <fullName evidence="4">Ribosomal protein L10a</fullName>
    </submittedName>
</protein>
<dbReference type="GO" id="GO:0006412">
    <property type="term" value="P:translation"/>
    <property type="evidence" value="ECO:0007669"/>
    <property type="project" value="InterPro"/>
</dbReference>
<dbReference type="PANTHER" id="PTHR36427:SF3">
    <property type="entry name" value="LARGE RIBOSOMAL SUBUNIT PROTEIN UL1M"/>
    <property type="match status" value="1"/>
</dbReference>
<keyword evidence="5" id="KW-1185">Reference proteome</keyword>
<dbReference type="VEuPathDB" id="TrichDB:TVAGG3_1090030"/>
<dbReference type="GO" id="GO:0003723">
    <property type="term" value="F:RNA binding"/>
    <property type="evidence" value="ECO:0000318"/>
    <property type="project" value="GO_Central"/>
</dbReference>
<dbReference type="InterPro" id="IPR023674">
    <property type="entry name" value="Ribosomal_uL1-like"/>
</dbReference>
<organism evidence="4 5">
    <name type="scientific">Trichomonas vaginalis (strain ATCC PRA-98 / G3)</name>
    <dbReference type="NCBI Taxonomy" id="412133"/>
    <lineage>
        <taxon>Eukaryota</taxon>
        <taxon>Metamonada</taxon>
        <taxon>Parabasalia</taxon>
        <taxon>Trichomonadida</taxon>
        <taxon>Trichomonadidae</taxon>
        <taxon>Trichomonas</taxon>
    </lineage>
</organism>
<evidence type="ECO:0000256" key="1">
    <source>
        <dbReference type="ARBA" id="ARBA00010531"/>
    </source>
</evidence>
<dbReference type="Pfam" id="PF00687">
    <property type="entry name" value="Ribosomal_L1"/>
    <property type="match status" value="1"/>
</dbReference>
<dbReference type="AlphaFoldDB" id="A0A8U0WQ36"/>
<dbReference type="InterPro" id="IPR016095">
    <property type="entry name" value="Ribosomal_uL1_3-a/b-sand"/>
</dbReference>
<proteinExistence type="inferred from homology"/>
<dbReference type="SUPFAM" id="SSF56808">
    <property type="entry name" value="Ribosomal protein L1"/>
    <property type="match status" value="1"/>
</dbReference>
<dbReference type="InterPro" id="IPR002143">
    <property type="entry name" value="Ribosomal_uL1"/>
</dbReference>
<dbReference type="PANTHER" id="PTHR36427">
    <property type="entry name" value="54S RIBOSOMAL PROTEIN L1, MITOCHONDRIAL"/>
    <property type="match status" value="1"/>
</dbReference>
<dbReference type="OrthoDB" id="2449818at2759"/>
<keyword evidence="2 4" id="KW-0689">Ribosomal protein</keyword>
<comment type="similarity">
    <text evidence="1">Belongs to the universal ribosomal protein uL1 family.</text>
</comment>
<sequence>MTHLHQETLQKAIKDVLEGAKTKKRGFLETVDIQLKLKGYNVSKDKRFVGSIKLPHIIRPNVRIGVLGNKVHCEEAQKLNIPAYDLPTLTNFNKEKKVVKAWTKRHHLFLASPDVIGQVNKVLGQVYTRANKFPTNIKTDTVAKVVDEVKRTANIRLKKSVAFGIPIGNVNMTERQVFENLTLCTNYVVTLLKKGWQSIGSIVLKSTMGKVHRIY</sequence>
<dbReference type="EMBL" id="DS113565">
    <property type="protein sequence ID" value="EAY01513.1"/>
    <property type="molecule type" value="Genomic_DNA"/>
</dbReference>
<dbReference type="PIRSF" id="PIRSF002155">
    <property type="entry name" value="Ribosomal_L1"/>
    <property type="match status" value="1"/>
</dbReference>
<dbReference type="KEGG" id="tva:4759339"/>
<dbReference type="RefSeq" id="XP_001330285.1">
    <property type="nucleotide sequence ID" value="XM_001330250.1"/>
</dbReference>
<accession>A0A8U0WQ36</accession>
<gene>
    <name evidence="4" type="ORF">TVAG_107720</name>
</gene>
<dbReference type="Gene3D" id="3.30.190.20">
    <property type="match status" value="1"/>
</dbReference>
<evidence type="ECO:0000256" key="2">
    <source>
        <dbReference type="ARBA" id="ARBA00022980"/>
    </source>
</evidence>
<reference evidence="4" key="1">
    <citation type="submission" date="2006-10" db="EMBL/GenBank/DDBJ databases">
        <authorList>
            <person name="Amadeo P."/>
            <person name="Zhao Q."/>
            <person name="Wortman J."/>
            <person name="Fraser-Liggett C."/>
            <person name="Carlton J."/>
        </authorList>
    </citation>
    <scope>NUCLEOTIDE SEQUENCE</scope>
    <source>
        <strain evidence="4">G3</strain>
    </source>
</reference>
<dbReference type="Proteomes" id="UP000001542">
    <property type="component" value="Unassembled WGS sequence"/>
</dbReference>
<dbReference type="Gene3D" id="3.40.50.790">
    <property type="match status" value="1"/>
</dbReference>
<dbReference type="InterPro" id="IPR028364">
    <property type="entry name" value="Ribosomal_uL1/biogenesis"/>
</dbReference>
<evidence type="ECO:0000313" key="4">
    <source>
        <dbReference type="EMBL" id="EAY01513.1"/>
    </source>
</evidence>
<reference evidence="4" key="2">
    <citation type="journal article" date="2007" name="Science">
        <title>Draft genome sequence of the sexually transmitted pathogen Trichomonas vaginalis.</title>
        <authorList>
            <person name="Carlton J.M."/>
            <person name="Hirt R.P."/>
            <person name="Silva J.C."/>
            <person name="Delcher A.L."/>
            <person name="Schatz M."/>
            <person name="Zhao Q."/>
            <person name="Wortman J.R."/>
            <person name="Bidwell S.L."/>
            <person name="Alsmark U.C.M."/>
            <person name="Besteiro S."/>
            <person name="Sicheritz-Ponten T."/>
            <person name="Noel C.J."/>
            <person name="Dacks J.B."/>
            <person name="Foster P.G."/>
            <person name="Simillion C."/>
            <person name="Van de Peer Y."/>
            <person name="Miranda-Saavedra D."/>
            <person name="Barton G.J."/>
            <person name="Westrop G.D."/>
            <person name="Mueller S."/>
            <person name="Dessi D."/>
            <person name="Fiori P.L."/>
            <person name="Ren Q."/>
            <person name="Paulsen I."/>
            <person name="Zhang H."/>
            <person name="Bastida-Corcuera F.D."/>
            <person name="Simoes-Barbosa A."/>
            <person name="Brown M.T."/>
            <person name="Hayes R.D."/>
            <person name="Mukherjee M."/>
            <person name="Okumura C.Y."/>
            <person name="Schneider R."/>
            <person name="Smith A.J."/>
            <person name="Vanacova S."/>
            <person name="Villalvazo M."/>
            <person name="Haas B.J."/>
            <person name="Pertea M."/>
            <person name="Feldblyum T.V."/>
            <person name="Utterback T.R."/>
            <person name="Shu C.L."/>
            <person name="Osoegawa K."/>
            <person name="de Jong P.J."/>
            <person name="Hrdy I."/>
            <person name="Horvathova L."/>
            <person name="Zubacova Z."/>
            <person name="Dolezal P."/>
            <person name="Malik S.B."/>
            <person name="Logsdon J.M. Jr."/>
            <person name="Henze K."/>
            <person name="Gupta A."/>
            <person name="Wang C.C."/>
            <person name="Dunne R.L."/>
            <person name="Upcroft J.A."/>
            <person name="Upcroft P."/>
            <person name="White O."/>
            <person name="Salzberg S.L."/>
            <person name="Tang P."/>
            <person name="Chiu C.-H."/>
            <person name="Lee Y.-S."/>
            <person name="Embley T.M."/>
            <person name="Coombs G.H."/>
            <person name="Mottram J.C."/>
            <person name="Tachezy J."/>
            <person name="Fraser-Liggett C.M."/>
            <person name="Johnson P.J."/>
        </authorList>
    </citation>
    <scope>NUCLEOTIDE SEQUENCE [LARGE SCALE GENOMIC DNA]</scope>
    <source>
        <strain evidence="4">G3</strain>
    </source>
</reference>
<keyword evidence="3" id="KW-0687">Ribonucleoprotein</keyword>
<dbReference type="GO" id="GO:0003735">
    <property type="term" value="F:structural constituent of ribosome"/>
    <property type="evidence" value="ECO:0007669"/>
    <property type="project" value="InterPro"/>
</dbReference>
<dbReference type="CDD" id="cd00403">
    <property type="entry name" value="Ribosomal_L1"/>
    <property type="match status" value="1"/>
</dbReference>